<accession>Q2JEE8</accession>
<dbReference type="Pfam" id="PF13359">
    <property type="entry name" value="DDE_Tnp_4"/>
    <property type="match status" value="1"/>
</dbReference>
<dbReference type="AlphaFoldDB" id="Q2JEE8"/>
<keyword evidence="2" id="KW-0479">Metal-binding</keyword>
<feature type="region of interest" description="Disordered" evidence="3">
    <location>
        <begin position="259"/>
        <end position="282"/>
    </location>
</feature>
<dbReference type="KEGG" id="fra:Francci3_0960"/>
<dbReference type="InterPro" id="IPR027806">
    <property type="entry name" value="HARBI1_dom"/>
</dbReference>
<evidence type="ECO:0000256" key="2">
    <source>
        <dbReference type="ARBA" id="ARBA00022723"/>
    </source>
</evidence>
<evidence type="ECO:0000313" key="5">
    <source>
        <dbReference type="EMBL" id="ABD10344.1"/>
    </source>
</evidence>
<keyword evidence="6" id="KW-1185">Reference proteome</keyword>
<name>Q2JEE8_FRACC</name>
<comment type="cofactor">
    <cofactor evidence="1">
        <name>a divalent metal cation</name>
        <dbReference type="ChEBI" id="CHEBI:60240"/>
    </cofactor>
</comment>
<protein>
    <recommendedName>
        <fullName evidence="4">DDE Tnp4 domain-containing protein</fullName>
    </recommendedName>
</protein>
<evidence type="ECO:0000259" key="4">
    <source>
        <dbReference type="Pfam" id="PF13359"/>
    </source>
</evidence>
<organism evidence="5 6">
    <name type="scientific">Frankia casuarinae (strain DSM 45818 / CECT 9043 / HFP020203 / CcI3)</name>
    <dbReference type="NCBI Taxonomy" id="106370"/>
    <lineage>
        <taxon>Bacteria</taxon>
        <taxon>Bacillati</taxon>
        <taxon>Actinomycetota</taxon>
        <taxon>Actinomycetes</taxon>
        <taxon>Frankiales</taxon>
        <taxon>Frankiaceae</taxon>
        <taxon>Frankia</taxon>
    </lineage>
</organism>
<evidence type="ECO:0000313" key="6">
    <source>
        <dbReference type="Proteomes" id="UP000001937"/>
    </source>
</evidence>
<reference evidence="5 6" key="1">
    <citation type="journal article" date="2007" name="Genome Res.">
        <title>Genome characteristics of facultatively symbiotic Frankia sp. strains reflect host range and host plant biogeography.</title>
        <authorList>
            <person name="Normand P."/>
            <person name="Lapierre P."/>
            <person name="Tisa L.S."/>
            <person name="Gogarten J.P."/>
            <person name="Alloisio N."/>
            <person name="Bagnarol E."/>
            <person name="Bassi C.A."/>
            <person name="Berry A.M."/>
            <person name="Bickhart D.M."/>
            <person name="Choisne N."/>
            <person name="Couloux A."/>
            <person name="Cournoyer B."/>
            <person name="Cruveiller S."/>
            <person name="Daubin V."/>
            <person name="Demange N."/>
            <person name="Francino M.P."/>
            <person name="Goltsman E."/>
            <person name="Huang Y."/>
            <person name="Kopp O.R."/>
            <person name="Labarre L."/>
            <person name="Lapidus A."/>
            <person name="Lavire C."/>
            <person name="Marechal J."/>
            <person name="Martinez M."/>
            <person name="Mastronunzio J.E."/>
            <person name="Mullin B.C."/>
            <person name="Niemann J."/>
            <person name="Pujic P."/>
            <person name="Rawnsley T."/>
            <person name="Rouy Z."/>
            <person name="Schenowitz C."/>
            <person name="Sellstedt A."/>
            <person name="Tavares F."/>
            <person name="Tomkins J.P."/>
            <person name="Vallenet D."/>
            <person name="Valverde C."/>
            <person name="Wall L.G."/>
            <person name="Wang Y."/>
            <person name="Medigue C."/>
            <person name="Benson D.R."/>
        </authorList>
    </citation>
    <scope>NUCLEOTIDE SEQUENCE [LARGE SCALE GENOMIC DNA]</scope>
    <source>
        <strain evidence="6">DSM 45818 / CECT 9043 / CcI3</strain>
    </source>
</reference>
<gene>
    <name evidence="5" type="ordered locus">Francci3_0960</name>
</gene>
<dbReference type="eggNOG" id="ENOG502ZC7D">
    <property type="taxonomic scope" value="Bacteria"/>
</dbReference>
<feature type="compositionally biased region" description="Basic and acidic residues" evidence="3">
    <location>
        <begin position="259"/>
        <end position="269"/>
    </location>
</feature>
<dbReference type="EMBL" id="CP000249">
    <property type="protein sequence ID" value="ABD10344.1"/>
    <property type="molecule type" value="Genomic_DNA"/>
</dbReference>
<dbReference type="PhylomeDB" id="Q2JEE8"/>
<dbReference type="Proteomes" id="UP000001937">
    <property type="component" value="Chromosome"/>
</dbReference>
<feature type="domain" description="DDE Tnp4" evidence="4">
    <location>
        <begin position="107"/>
        <end position="234"/>
    </location>
</feature>
<sequence>MSFTYTAELPFGDHTVFRLAGLLVAERQRRGTRNGTRTLSALEQAVMALRWFCDGTRTRPPLNDHGVSRSVGYRYLHEGVAVLAWQAPDLREALMRARIAGYRHLIVDGTVIETDRLRVPGPSEGVDLWWSGKISDHGGNVQILSTPDDGWPLWVSEVPPGREHDSTALRASGAPPILEEEWTADLHEVLFDLGYEGLGGPAGPPTLARKKPTAPTQRVTQAYHQQNQWPGTARSAASAECSEMPTMPAILACFGRVDPRGRRSARPDRGASFSRVFSSPRA</sequence>
<proteinExistence type="predicted"/>
<dbReference type="GO" id="GO:0046872">
    <property type="term" value="F:metal ion binding"/>
    <property type="evidence" value="ECO:0007669"/>
    <property type="project" value="UniProtKB-KW"/>
</dbReference>
<evidence type="ECO:0000256" key="1">
    <source>
        <dbReference type="ARBA" id="ARBA00001968"/>
    </source>
</evidence>
<dbReference type="STRING" id="106370.Francci3_0960"/>
<dbReference type="HOGENOM" id="CLU_074104_0_0_11"/>
<evidence type="ECO:0000256" key="3">
    <source>
        <dbReference type="SAM" id="MobiDB-lite"/>
    </source>
</evidence>